<dbReference type="Pfam" id="PF15508">
    <property type="entry name" value="NAAA-beta"/>
    <property type="match status" value="1"/>
</dbReference>
<evidence type="ECO:0000313" key="7">
    <source>
        <dbReference type="WBParaSite" id="DME_0000924301-mRNA-1"/>
    </source>
</evidence>
<dbReference type="Proteomes" id="UP000038040">
    <property type="component" value="Unplaced"/>
</dbReference>
<feature type="signal peptide" evidence="2">
    <location>
        <begin position="1"/>
        <end position="16"/>
    </location>
</feature>
<dbReference type="PANTHER" id="PTHR28583">
    <property type="entry name" value="ACID AMIDASE"/>
    <property type="match status" value="1"/>
</dbReference>
<dbReference type="STRING" id="318479.A0A158Q671"/>
<sequence length="538" mass="61762">MRSFLLIHVIICYTFADYKPKAYKIKLDLPPEKRWNEVIKDYKKYIPQVKDIMISNAPSQKKENSVVDYRAWISLKERKSIAEVSGIEYCHMVGLNVLYDITNFNEMIGSFIGCSSVIIQDEKGHIFHGRNLDYGMTDLLKNLSIIAEFTRNDKVIFSALTFAFFSGVTTGQRPNAFTLSLNARILIRASNIFRAFHLAYIFECFEFRSRQFYIMRRFLVLTSAASVSSFVHLTMAAVYLMTEKKDQILETGWYIFNIFMELYTQFRLPIGVIMRQTLQDFTTYFGAVNYLNNVHLIAPAYFILGGPRSDEGVLITRNRWSAANITKINSSRNTWFIFQTNFDQWAIDEDGRRYTITSSVMSAADPQLFYLTTMLSIISLIFEVILHTLGNPLFYSDSVQTKILHPNLLLYSQTAQASIAQPIPEYKATQNAKMLEKRRRRVGDSPYIHCFWSQEKVSQFLPFCLERVNKCITEACCNEATVLQKNSSMLDLYTIFCTCAVGCALGAPHEHVCITALGFTVCKVRGNGLPPLPYYEDI</sequence>
<dbReference type="PANTHER" id="PTHR28583:SF4">
    <property type="entry name" value="N-ACYLETHANOLAMINE-HYDROLYZING ACID AMIDASE"/>
    <property type="match status" value="1"/>
</dbReference>
<evidence type="ECO:0000256" key="2">
    <source>
        <dbReference type="SAM" id="SignalP"/>
    </source>
</evidence>
<evidence type="ECO:0000313" key="4">
    <source>
        <dbReference type="EMBL" id="VDN53007.1"/>
    </source>
</evidence>
<evidence type="ECO:0000259" key="3">
    <source>
        <dbReference type="Pfam" id="PF15508"/>
    </source>
</evidence>
<reference evidence="7" key="1">
    <citation type="submission" date="2016-04" db="UniProtKB">
        <authorList>
            <consortium name="WormBaseParasite"/>
        </authorList>
    </citation>
    <scope>IDENTIFICATION</scope>
</reference>
<feature type="domain" description="Acid ceramidase N-terminal" evidence="3">
    <location>
        <begin position="19"/>
        <end position="58"/>
    </location>
</feature>
<gene>
    <name evidence="4" type="ORF">DME_LOCUS2980</name>
</gene>
<keyword evidence="1" id="KW-1133">Transmembrane helix</keyword>
<evidence type="ECO:0000313" key="6">
    <source>
        <dbReference type="Proteomes" id="UP000274756"/>
    </source>
</evidence>
<dbReference type="InterPro" id="IPR029130">
    <property type="entry name" value="Acid_ceramidase_N"/>
</dbReference>
<dbReference type="Proteomes" id="UP000274756">
    <property type="component" value="Unassembled WGS sequence"/>
</dbReference>
<organism evidence="5 7">
    <name type="scientific">Dracunculus medinensis</name>
    <name type="common">Guinea worm</name>
    <dbReference type="NCBI Taxonomy" id="318479"/>
    <lineage>
        <taxon>Eukaryota</taxon>
        <taxon>Metazoa</taxon>
        <taxon>Ecdysozoa</taxon>
        <taxon>Nematoda</taxon>
        <taxon>Chromadorea</taxon>
        <taxon>Rhabditida</taxon>
        <taxon>Spirurina</taxon>
        <taxon>Dracunculoidea</taxon>
        <taxon>Dracunculidae</taxon>
        <taxon>Dracunculus</taxon>
    </lineage>
</organism>
<dbReference type="WBParaSite" id="DME_0000924301-mRNA-1">
    <property type="protein sequence ID" value="DME_0000924301-mRNA-1"/>
    <property type="gene ID" value="DME_0000924301"/>
</dbReference>
<feature type="transmembrane region" description="Helical" evidence="1">
    <location>
        <begin position="368"/>
        <end position="390"/>
    </location>
</feature>
<keyword evidence="1" id="KW-0472">Membrane</keyword>
<feature type="chain" id="PRO_5033250219" evidence="2">
    <location>
        <begin position="17"/>
        <end position="538"/>
    </location>
</feature>
<name>A0A158Q671_DRAME</name>
<keyword evidence="6" id="KW-1185">Reference proteome</keyword>
<dbReference type="EMBL" id="UYYG01000094">
    <property type="protein sequence ID" value="VDN53007.1"/>
    <property type="molecule type" value="Genomic_DNA"/>
</dbReference>
<proteinExistence type="predicted"/>
<dbReference type="GO" id="GO:0016810">
    <property type="term" value="F:hydrolase activity, acting on carbon-nitrogen (but not peptide) bonds"/>
    <property type="evidence" value="ECO:0007669"/>
    <property type="project" value="TreeGrafter"/>
</dbReference>
<keyword evidence="2" id="KW-0732">Signal</keyword>
<feature type="transmembrane region" description="Helical" evidence="1">
    <location>
        <begin position="218"/>
        <end position="240"/>
    </location>
</feature>
<keyword evidence="1" id="KW-0812">Transmembrane</keyword>
<accession>A0A158Q671</accession>
<protein>
    <submittedName>
        <fullName evidence="7">NAAA-beta domain-containing protein</fullName>
    </submittedName>
</protein>
<dbReference type="OrthoDB" id="5273684at2759"/>
<dbReference type="AlphaFoldDB" id="A0A158Q671"/>
<reference evidence="4 6" key="2">
    <citation type="submission" date="2018-11" db="EMBL/GenBank/DDBJ databases">
        <authorList>
            <consortium name="Pathogen Informatics"/>
        </authorList>
    </citation>
    <scope>NUCLEOTIDE SEQUENCE [LARGE SCALE GENOMIC DNA]</scope>
</reference>
<evidence type="ECO:0000256" key="1">
    <source>
        <dbReference type="SAM" id="Phobius"/>
    </source>
</evidence>
<evidence type="ECO:0000313" key="5">
    <source>
        <dbReference type="Proteomes" id="UP000038040"/>
    </source>
</evidence>